<keyword evidence="9" id="KW-0812">Transmembrane</keyword>
<dbReference type="EMBL" id="NPCC01000005">
    <property type="protein sequence ID" value="PAE90028.1"/>
    <property type="molecule type" value="Genomic_DNA"/>
</dbReference>
<sequence length="363" mass="41093">MAKLARPSFYMGLWRIGGLFFLTVLWFIENGTRGTFVLVMLLAIMAALRWRIQLPGWTVLIDLCFCLLFSPFWVGSLYGLALPLVESLWRGKPYYCAPIPFIVFANGAATVYFVVFLLSAALFGIVLRHWQQQRTSFWREIDQERKARYELERLKLDLLQANSETAQMAELTERNRIARDLHDHLGHDLTGALLALQAYEQCQHGEQAEKMFAQVKKRLTRSTKRLRDTVHDMTPVALIGEQTIESITENFTYCPVSYQKSGNMDSVPVYLWSLLIPCLKEALTNVARHSDATKVTVHLDVTETIVRLSIQDNGTCSAQSTDGSGLRNLKIRARAAGGSLSVNRSSGYSIVCVLPIQERKEAR</sequence>
<keyword evidence="8" id="KW-0902">Two-component regulatory system</keyword>
<accession>A0A268P2W9</accession>
<evidence type="ECO:0000259" key="10">
    <source>
        <dbReference type="Pfam" id="PF07730"/>
    </source>
</evidence>
<feature type="transmembrane region" description="Helical" evidence="9">
    <location>
        <begin position="34"/>
        <end position="52"/>
    </location>
</feature>
<keyword evidence="7" id="KW-0067">ATP-binding</keyword>
<evidence type="ECO:0000256" key="1">
    <source>
        <dbReference type="ARBA" id="ARBA00000085"/>
    </source>
</evidence>
<evidence type="ECO:0000256" key="6">
    <source>
        <dbReference type="ARBA" id="ARBA00022777"/>
    </source>
</evidence>
<evidence type="ECO:0000256" key="9">
    <source>
        <dbReference type="SAM" id="Phobius"/>
    </source>
</evidence>
<dbReference type="Gene3D" id="3.30.565.10">
    <property type="entry name" value="Histidine kinase-like ATPase, C-terminal domain"/>
    <property type="match status" value="1"/>
</dbReference>
<dbReference type="InterPro" id="IPR011712">
    <property type="entry name" value="Sig_transdc_His_kin_sub3_dim/P"/>
</dbReference>
<dbReference type="RefSeq" id="WP_095326141.1">
    <property type="nucleotide sequence ID" value="NZ_NPCC01000005.1"/>
</dbReference>
<keyword evidence="6" id="KW-0418">Kinase</keyword>
<feature type="transmembrane region" description="Helical" evidence="9">
    <location>
        <begin position="59"/>
        <end position="81"/>
    </location>
</feature>
<dbReference type="Proteomes" id="UP000216207">
    <property type="component" value="Unassembled WGS sequence"/>
</dbReference>
<dbReference type="GO" id="GO:0016020">
    <property type="term" value="C:membrane"/>
    <property type="evidence" value="ECO:0007669"/>
    <property type="project" value="InterPro"/>
</dbReference>
<dbReference type="GO" id="GO:0046983">
    <property type="term" value="F:protein dimerization activity"/>
    <property type="evidence" value="ECO:0007669"/>
    <property type="project" value="InterPro"/>
</dbReference>
<feature type="domain" description="Signal transduction histidine kinase subgroup 3 dimerisation and phosphoacceptor" evidence="10">
    <location>
        <begin position="173"/>
        <end position="237"/>
    </location>
</feature>
<reference evidence="11 12" key="1">
    <citation type="submission" date="2017-07" db="EMBL/GenBank/DDBJ databases">
        <title>Isolation and whole genome analysis of endospore-forming bacteria from heroin.</title>
        <authorList>
            <person name="Kalinowski J."/>
            <person name="Ahrens B."/>
            <person name="Al-Dilaimi A."/>
            <person name="Winkler A."/>
            <person name="Wibberg D."/>
            <person name="Schleenbecker U."/>
            <person name="Ruckert C."/>
            <person name="Wolfel R."/>
            <person name="Grass G."/>
        </authorList>
    </citation>
    <scope>NUCLEOTIDE SEQUENCE [LARGE SCALE GENOMIC DNA]</scope>
    <source>
        <strain evidence="11 12">7539</strain>
    </source>
</reference>
<evidence type="ECO:0000256" key="5">
    <source>
        <dbReference type="ARBA" id="ARBA00022741"/>
    </source>
</evidence>
<evidence type="ECO:0000256" key="2">
    <source>
        <dbReference type="ARBA" id="ARBA00012438"/>
    </source>
</evidence>
<keyword evidence="4" id="KW-0808">Transferase</keyword>
<keyword evidence="5" id="KW-0547">Nucleotide-binding</keyword>
<dbReference type="Pfam" id="PF07730">
    <property type="entry name" value="HisKA_3"/>
    <property type="match status" value="1"/>
</dbReference>
<feature type="transmembrane region" description="Helical" evidence="9">
    <location>
        <begin position="101"/>
        <end position="127"/>
    </location>
</feature>
<dbReference type="SUPFAM" id="SSF55874">
    <property type="entry name" value="ATPase domain of HSP90 chaperone/DNA topoisomerase II/histidine kinase"/>
    <property type="match status" value="1"/>
</dbReference>
<evidence type="ECO:0000256" key="8">
    <source>
        <dbReference type="ARBA" id="ARBA00023012"/>
    </source>
</evidence>
<dbReference type="GO" id="GO:0005524">
    <property type="term" value="F:ATP binding"/>
    <property type="evidence" value="ECO:0007669"/>
    <property type="project" value="UniProtKB-KW"/>
</dbReference>
<dbReference type="PANTHER" id="PTHR24421">
    <property type="entry name" value="NITRATE/NITRITE SENSOR PROTEIN NARX-RELATED"/>
    <property type="match status" value="1"/>
</dbReference>
<dbReference type="PANTHER" id="PTHR24421:SF10">
    <property type="entry name" value="NITRATE_NITRITE SENSOR PROTEIN NARQ"/>
    <property type="match status" value="1"/>
</dbReference>
<evidence type="ECO:0000313" key="12">
    <source>
        <dbReference type="Proteomes" id="UP000216207"/>
    </source>
</evidence>
<dbReference type="InterPro" id="IPR036890">
    <property type="entry name" value="HATPase_C_sf"/>
</dbReference>
<evidence type="ECO:0000256" key="3">
    <source>
        <dbReference type="ARBA" id="ARBA00022553"/>
    </source>
</evidence>
<protein>
    <recommendedName>
        <fullName evidence="2">histidine kinase</fullName>
        <ecNumber evidence="2">2.7.13.3</ecNumber>
    </recommendedName>
</protein>
<dbReference type="Gene3D" id="1.20.5.1930">
    <property type="match status" value="1"/>
</dbReference>
<comment type="caution">
    <text evidence="11">The sequence shown here is derived from an EMBL/GenBank/DDBJ whole genome shotgun (WGS) entry which is preliminary data.</text>
</comment>
<keyword evidence="3" id="KW-0597">Phosphoprotein</keyword>
<name>A0A268P2W9_SHOCL</name>
<dbReference type="EC" id="2.7.13.3" evidence="2"/>
<evidence type="ECO:0000256" key="7">
    <source>
        <dbReference type="ARBA" id="ARBA00022840"/>
    </source>
</evidence>
<dbReference type="GO" id="GO:0000155">
    <property type="term" value="F:phosphorelay sensor kinase activity"/>
    <property type="evidence" value="ECO:0007669"/>
    <property type="project" value="InterPro"/>
</dbReference>
<dbReference type="AlphaFoldDB" id="A0A268P2W9"/>
<keyword evidence="9" id="KW-0472">Membrane</keyword>
<evidence type="ECO:0000256" key="4">
    <source>
        <dbReference type="ARBA" id="ARBA00022679"/>
    </source>
</evidence>
<comment type="catalytic activity">
    <reaction evidence="1">
        <text>ATP + protein L-histidine = ADP + protein N-phospho-L-histidine.</text>
        <dbReference type="EC" id="2.7.13.3"/>
    </reaction>
</comment>
<proteinExistence type="predicted"/>
<dbReference type="InterPro" id="IPR050482">
    <property type="entry name" value="Sensor_HK_TwoCompSys"/>
</dbReference>
<gene>
    <name evidence="11" type="ORF">CHH72_03315</name>
</gene>
<evidence type="ECO:0000313" key="11">
    <source>
        <dbReference type="EMBL" id="PAE90028.1"/>
    </source>
</evidence>
<keyword evidence="9" id="KW-1133">Transmembrane helix</keyword>
<organism evidence="11 12">
    <name type="scientific">Shouchella clausii</name>
    <name type="common">Alkalihalobacillus clausii</name>
    <dbReference type="NCBI Taxonomy" id="79880"/>
    <lineage>
        <taxon>Bacteria</taxon>
        <taxon>Bacillati</taxon>
        <taxon>Bacillota</taxon>
        <taxon>Bacilli</taxon>
        <taxon>Bacillales</taxon>
        <taxon>Bacillaceae</taxon>
        <taxon>Shouchella</taxon>
    </lineage>
</organism>
<dbReference type="CDD" id="cd16917">
    <property type="entry name" value="HATPase_UhpB-NarQ-NarX-like"/>
    <property type="match status" value="1"/>
</dbReference>
<feature type="transmembrane region" description="Helical" evidence="9">
    <location>
        <begin position="12"/>
        <end position="28"/>
    </location>
</feature>